<reference evidence="3" key="1">
    <citation type="submission" date="2010-02" db="EMBL/GenBank/DDBJ databases">
        <title>Complete sequence of Ferroglobus placidus DSM 10642.</title>
        <authorList>
            <consortium name="US DOE Joint Genome Institute"/>
            <person name="Lucas S."/>
            <person name="Copeland A."/>
            <person name="Lapidus A."/>
            <person name="Cheng J.-F."/>
            <person name="Bruce D."/>
            <person name="Goodwin L."/>
            <person name="Pitluck S."/>
            <person name="Saunders E."/>
            <person name="Brettin T."/>
            <person name="Detter J.C."/>
            <person name="Han C."/>
            <person name="Tapia R."/>
            <person name="Larimer F."/>
            <person name="Land M."/>
            <person name="Hauser L."/>
            <person name="Kyrpides N."/>
            <person name="Ivanova N."/>
            <person name="Holmes D."/>
            <person name="Lovley D."/>
            <person name="Kyrpides N."/>
            <person name="Anderson I.J."/>
            <person name="Woyke T."/>
        </authorList>
    </citation>
    <scope>NUCLEOTIDE SEQUENCE [LARGE SCALE GENOMIC DNA]</scope>
    <source>
        <strain evidence="3">DSM 10642 / AEDII12DO</strain>
    </source>
</reference>
<dbReference type="AlphaFoldDB" id="D3S2J8"/>
<dbReference type="Gene3D" id="3.30.70.20">
    <property type="match status" value="1"/>
</dbReference>
<sequence length="52" mass="5818">MKVEDRCVGCAYCMLVCKFEAIEVLGRAEIDEEKCVKCLKCVIYCPVKAVKG</sequence>
<dbReference type="InterPro" id="IPR017900">
    <property type="entry name" value="4Fe4S_Fe_S_CS"/>
</dbReference>
<dbReference type="HOGENOM" id="CLU_139698_11_4_2"/>
<keyword evidence="3" id="KW-1185">Reference proteome</keyword>
<reference evidence="2 3" key="2">
    <citation type="journal article" date="2011" name="Stand. Genomic Sci.">
        <title>Complete genome sequence of Ferroglobus placidus AEDII12DO.</title>
        <authorList>
            <person name="Anderson I."/>
            <person name="Risso C."/>
            <person name="Holmes D."/>
            <person name="Lucas S."/>
            <person name="Copeland A."/>
            <person name="Lapidus A."/>
            <person name="Cheng J.F."/>
            <person name="Bruce D."/>
            <person name="Goodwin L."/>
            <person name="Pitluck S."/>
            <person name="Saunders E."/>
            <person name="Brettin T."/>
            <person name="Detter J.C."/>
            <person name="Han C."/>
            <person name="Tapia R."/>
            <person name="Larimer F."/>
            <person name="Land M."/>
            <person name="Hauser L."/>
            <person name="Woyke T."/>
            <person name="Lovley D."/>
            <person name="Kyrpides N."/>
            <person name="Ivanova N."/>
        </authorList>
    </citation>
    <scope>NUCLEOTIDE SEQUENCE [LARGE SCALE GENOMIC DNA]</scope>
    <source>
        <strain evidence="3">DSM 10642 / AEDII12DO</strain>
    </source>
</reference>
<name>D3S2J8_FERPA</name>
<evidence type="ECO:0000259" key="1">
    <source>
        <dbReference type="PROSITE" id="PS51379"/>
    </source>
</evidence>
<proteinExistence type="predicted"/>
<dbReference type="eggNOG" id="arCOG02448">
    <property type="taxonomic scope" value="Archaea"/>
</dbReference>
<protein>
    <submittedName>
        <fullName evidence="2">4Fe-4S ferredoxin iron-sulfur binding domain protein</fullName>
    </submittedName>
</protein>
<feature type="domain" description="4Fe-4S ferredoxin-type" evidence="1">
    <location>
        <begin position="26"/>
        <end position="52"/>
    </location>
</feature>
<dbReference type="PaxDb" id="589924-Ferp_0349"/>
<dbReference type="GeneID" id="8777847"/>
<dbReference type="Proteomes" id="UP000002613">
    <property type="component" value="Chromosome"/>
</dbReference>
<dbReference type="GO" id="GO:0016491">
    <property type="term" value="F:oxidoreductase activity"/>
    <property type="evidence" value="ECO:0007669"/>
    <property type="project" value="UniProtKB-ARBA"/>
</dbReference>
<dbReference type="EMBL" id="CP001899">
    <property type="protein sequence ID" value="ADC64528.1"/>
    <property type="molecule type" value="Genomic_DNA"/>
</dbReference>
<evidence type="ECO:0000313" key="3">
    <source>
        <dbReference type="Proteomes" id="UP000002613"/>
    </source>
</evidence>
<dbReference type="SUPFAM" id="SSF54862">
    <property type="entry name" value="4Fe-4S ferredoxins"/>
    <property type="match status" value="1"/>
</dbReference>
<dbReference type="InterPro" id="IPR017896">
    <property type="entry name" value="4Fe4S_Fe-S-bd"/>
</dbReference>
<dbReference type="Pfam" id="PF12838">
    <property type="entry name" value="Fer4_7"/>
    <property type="match status" value="1"/>
</dbReference>
<gene>
    <name evidence="2" type="ordered locus">Ferp_0349</name>
</gene>
<evidence type="ECO:0000313" key="2">
    <source>
        <dbReference type="EMBL" id="ADC64528.1"/>
    </source>
</evidence>
<dbReference type="KEGG" id="fpl:Ferp_0349"/>
<accession>D3S2J8</accession>
<dbReference type="OrthoDB" id="23833at2157"/>
<feature type="domain" description="4Fe-4S ferredoxin-type" evidence="1">
    <location>
        <begin position="1"/>
        <end position="24"/>
    </location>
</feature>
<dbReference type="STRING" id="589924.Ferp_0349"/>
<organism evidence="2 3">
    <name type="scientific">Ferroglobus placidus (strain DSM 10642 / AEDII12DO)</name>
    <dbReference type="NCBI Taxonomy" id="589924"/>
    <lineage>
        <taxon>Archaea</taxon>
        <taxon>Methanobacteriati</taxon>
        <taxon>Methanobacteriota</taxon>
        <taxon>Archaeoglobi</taxon>
        <taxon>Archaeoglobales</taxon>
        <taxon>Archaeoglobaceae</taxon>
        <taxon>Ferroglobus</taxon>
    </lineage>
</organism>
<dbReference type="RefSeq" id="WP_012964875.1">
    <property type="nucleotide sequence ID" value="NC_013849.1"/>
</dbReference>
<dbReference type="PROSITE" id="PS00198">
    <property type="entry name" value="4FE4S_FER_1"/>
    <property type="match status" value="1"/>
</dbReference>
<dbReference type="PROSITE" id="PS51379">
    <property type="entry name" value="4FE4S_FER_2"/>
    <property type="match status" value="2"/>
</dbReference>